<organism evidence="1 2">
    <name type="scientific">Acanthoscelides obtectus</name>
    <name type="common">Bean weevil</name>
    <name type="synonym">Bruchus obtectus</name>
    <dbReference type="NCBI Taxonomy" id="200917"/>
    <lineage>
        <taxon>Eukaryota</taxon>
        <taxon>Metazoa</taxon>
        <taxon>Ecdysozoa</taxon>
        <taxon>Arthropoda</taxon>
        <taxon>Hexapoda</taxon>
        <taxon>Insecta</taxon>
        <taxon>Pterygota</taxon>
        <taxon>Neoptera</taxon>
        <taxon>Endopterygota</taxon>
        <taxon>Coleoptera</taxon>
        <taxon>Polyphaga</taxon>
        <taxon>Cucujiformia</taxon>
        <taxon>Chrysomeloidea</taxon>
        <taxon>Chrysomelidae</taxon>
        <taxon>Bruchinae</taxon>
        <taxon>Bruchini</taxon>
        <taxon>Acanthoscelides</taxon>
    </lineage>
</organism>
<keyword evidence="2" id="KW-1185">Reference proteome</keyword>
<evidence type="ECO:0000313" key="2">
    <source>
        <dbReference type="Proteomes" id="UP001152888"/>
    </source>
</evidence>
<proteinExistence type="predicted"/>
<dbReference type="EMBL" id="CAKOFQ010006968">
    <property type="protein sequence ID" value="CAH1984920.1"/>
    <property type="molecule type" value="Genomic_DNA"/>
</dbReference>
<dbReference type="Proteomes" id="UP001152888">
    <property type="component" value="Unassembled WGS sequence"/>
</dbReference>
<accession>A0A9P0PGM3</accession>
<protein>
    <submittedName>
        <fullName evidence="1">Uncharacterized protein</fullName>
    </submittedName>
</protein>
<reference evidence="1" key="1">
    <citation type="submission" date="2022-03" db="EMBL/GenBank/DDBJ databases">
        <authorList>
            <person name="Sayadi A."/>
        </authorList>
    </citation>
    <scope>NUCLEOTIDE SEQUENCE</scope>
</reference>
<dbReference type="OrthoDB" id="1158011at2759"/>
<sequence>MKKSKAQRVKSRKAAFCGRRYLTVERGGTTRRIS</sequence>
<comment type="caution">
    <text evidence="1">The sequence shown here is derived from an EMBL/GenBank/DDBJ whole genome shotgun (WGS) entry which is preliminary data.</text>
</comment>
<dbReference type="AlphaFoldDB" id="A0A9P0PGM3"/>
<gene>
    <name evidence="1" type="ORF">ACAOBT_LOCUS16399</name>
</gene>
<name>A0A9P0PGM3_ACAOB</name>
<evidence type="ECO:0000313" key="1">
    <source>
        <dbReference type="EMBL" id="CAH1984920.1"/>
    </source>
</evidence>